<accession>A0A6J4V7H9</accession>
<proteinExistence type="predicted"/>
<dbReference type="AlphaFoldDB" id="A0A6J4V7H9"/>
<reference evidence="1" key="1">
    <citation type="submission" date="2020-02" db="EMBL/GenBank/DDBJ databases">
        <authorList>
            <person name="Meier V. D."/>
        </authorList>
    </citation>
    <scope>NUCLEOTIDE SEQUENCE</scope>
    <source>
        <strain evidence="1">AVDCRST_MAG87</strain>
    </source>
</reference>
<dbReference type="Gene3D" id="3.40.50.11440">
    <property type="match status" value="1"/>
</dbReference>
<dbReference type="EMBL" id="CADCWJ010000455">
    <property type="protein sequence ID" value="CAA9566595.1"/>
    <property type="molecule type" value="Genomic_DNA"/>
</dbReference>
<organism evidence="1">
    <name type="scientific">uncultured Thermomicrobiales bacterium</name>
    <dbReference type="NCBI Taxonomy" id="1645740"/>
    <lineage>
        <taxon>Bacteria</taxon>
        <taxon>Pseudomonadati</taxon>
        <taxon>Thermomicrobiota</taxon>
        <taxon>Thermomicrobia</taxon>
        <taxon>Thermomicrobiales</taxon>
        <taxon>environmental samples</taxon>
    </lineage>
</organism>
<protein>
    <submittedName>
        <fullName evidence="1">Iron-sulfur cluster-binding protein</fullName>
    </submittedName>
</protein>
<gene>
    <name evidence="1" type="ORF">AVDCRST_MAG87-2009</name>
</gene>
<name>A0A6J4V7H9_9BACT</name>
<sequence length="432" mass="45906">MAMEGLAVFERAALPRWALVRQRLDATRVGDVGAAVSLAFDTREARDAIVPGTRVALTAGSRGIDRIGDVLTAAVARVRSMGGDPFVVPAMGSHGGATAEGQLALLAHYGMTPATLGCPIHASMETVRLGEVEDGVPVWFDRIAHERADVVIPVGRVKPHTDFHGPVESGLMKMLAIGLGKQKGADAFHRQGFADFHHLIPAVGSFIIGRINVPFGLALIENGHGELGIIEAVPGSRILEQEQELLVRAKAMMPHLPGEVIDLLMIDRIGKDVSGSGADPNVINRDLTGLVAPAEAALRPRVQRIVIRDLTEETEGNATGIGLADIALRQAVDKMDPVSSYMNVITAKSPAGVRVPLTVANDRQALAIGLACCVKVRPETARIARIADTKHLDRLWVSEALLSDLAGSPDIEPLTELREIAFDDAGMLTDGM</sequence>
<evidence type="ECO:0000313" key="1">
    <source>
        <dbReference type="EMBL" id="CAA9566595.1"/>
    </source>
</evidence>